<dbReference type="SUPFAM" id="SSF54427">
    <property type="entry name" value="NTF2-like"/>
    <property type="match status" value="1"/>
</dbReference>
<evidence type="ECO:0000313" key="3">
    <source>
        <dbReference type="Proteomes" id="UP000678513"/>
    </source>
</evidence>
<dbReference type="InterPro" id="IPR037401">
    <property type="entry name" value="SnoaL-like"/>
</dbReference>
<evidence type="ECO:0000259" key="1">
    <source>
        <dbReference type="Pfam" id="PF13577"/>
    </source>
</evidence>
<reference evidence="2 3" key="1">
    <citation type="submission" date="2021-03" db="EMBL/GenBank/DDBJ databases">
        <title>Human Oral Microbial Genomes.</title>
        <authorList>
            <person name="Johnston C.D."/>
            <person name="Chen T."/>
            <person name="Dewhirst F.E."/>
        </authorList>
    </citation>
    <scope>NUCLEOTIDE SEQUENCE [LARGE SCALE GENOMIC DNA]</scope>
    <source>
        <strain evidence="2 3">DSMZ 100122</strain>
    </source>
</reference>
<name>A0ABX7Y4E9_9ACTN</name>
<proteinExistence type="predicted"/>
<evidence type="ECO:0000313" key="2">
    <source>
        <dbReference type="EMBL" id="QUC07866.1"/>
    </source>
</evidence>
<dbReference type="Gene3D" id="3.10.450.50">
    <property type="match status" value="1"/>
</dbReference>
<dbReference type="InterPro" id="IPR032710">
    <property type="entry name" value="NTF2-like_dom_sf"/>
</dbReference>
<keyword evidence="3" id="KW-1185">Reference proteome</keyword>
<gene>
    <name evidence="2" type="ORF">J5A65_13265</name>
</gene>
<dbReference type="RefSeq" id="WP_212322940.1">
    <property type="nucleotide sequence ID" value="NZ_AP024463.1"/>
</dbReference>
<dbReference type="Pfam" id="PF13577">
    <property type="entry name" value="SnoaL_4"/>
    <property type="match status" value="1"/>
</dbReference>
<dbReference type="Proteomes" id="UP000678513">
    <property type="component" value="Chromosome"/>
</dbReference>
<feature type="domain" description="SnoaL-like" evidence="1">
    <location>
        <begin position="4"/>
        <end position="129"/>
    </location>
</feature>
<dbReference type="CDD" id="cd00531">
    <property type="entry name" value="NTF2_like"/>
    <property type="match status" value="1"/>
</dbReference>
<protein>
    <submittedName>
        <fullName evidence="2">Nuclear transport factor 2 family protein</fullName>
    </submittedName>
</protein>
<sequence>MTVLEQKEAIREVIDRFSTLEIDVKEQAKLFTPDAHVEVYAADGSKMMEFDGREKLIELFGGAMAGVKTAYHMNGQQVITIDGDSATDIHYCQASLVQEEDGRDVLTEHSIRYTDTLVNRDGQWLISRREQHFVLSEKRDY</sequence>
<dbReference type="EMBL" id="CP072384">
    <property type="protein sequence ID" value="QUC07866.1"/>
    <property type="molecule type" value="Genomic_DNA"/>
</dbReference>
<accession>A0ABX7Y4E9</accession>
<organism evidence="2 3">
    <name type="scientific">Arachnia rubra</name>
    <dbReference type="NCBI Taxonomy" id="1547448"/>
    <lineage>
        <taxon>Bacteria</taxon>
        <taxon>Bacillati</taxon>
        <taxon>Actinomycetota</taxon>
        <taxon>Actinomycetes</taxon>
        <taxon>Propionibacteriales</taxon>
        <taxon>Propionibacteriaceae</taxon>
        <taxon>Arachnia</taxon>
    </lineage>
</organism>